<gene>
    <name evidence="2" type="ORF">Dsin_009346</name>
</gene>
<dbReference type="EMBL" id="JANJYJ010000003">
    <property type="protein sequence ID" value="KAK3222321.1"/>
    <property type="molecule type" value="Genomic_DNA"/>
</dbReference>
<dbReference type="InterPro" id="IPR000477">
    <property type="entry name" value="RT_dom"/>
</dbReference>
<evidence type="ECO:0000313" key="3">
    <source>
        <dbReference type="Proteomes" id="UP001281410"/>
    </source>
</evidence>
<feature type="domain" description="Reverse transcriptase" evidence="1">
    <location>
        <begin position="138"/>
        <end position="237"/>
    </location>
</feature>
<comment type="caution">
    <text evidence="2">The sequence shown here is derived from an EMBL/GenBank/DDBJ whole genome shotgun (WGS) entry which is preliminary data.</text>
</comment>
<dbReference type="PANTHER" id="PTHR46890">
    <property type="entry name" value="NON-LTR RETROLELEMENT REVERSE TRANSCRIPTASE-LIKE PROTEIN-RELATED"/>
    <property type="match status" value="1"/>
</dbReference>
<name>A0AAE0EBN4_9ROSI</name>
<keyword evidence="3" id="KW-1185">Reference proteome</keyword>
<reference evidence="2" key="1">
    <citation type="journal article" date="2023" name="Plant J.">
        <title>Genome sequences and population genomics provide insights into the demographic history, inbreeding, and mutation load of two 'living fossil' tree species of Dipteronia.</title>
        <authorList>
            <person name="Feng Y."/>
            <person name="Comes H.P."/>
            <person name="Chen J."/>
            <person name="Zhu S."/>
            <person name="Lu R."/>
            <person name="Zhang X."/>
            <person name="Li P."/>
            <person name="Qiu J."/>
            <person name="Olsen K.M."/>
            <person name="Qiu Y."/>
        </authorList>
    </citation>
    <scope>NUCLEOTIDE SEQUENCE</scope>
    <source>
        <strain evidence="2">NBL</strain>
    </source>
</reference>
<evidence type="ECO:0000313" key="2">
    <source>
        <dbReference type="EMBL" id="KAK3222321.1"/>
    </source>
</evidence>
<dbReference type="AlphaFoldDB" id="A0AAE0EBN4"/>
<dbReference type="SUPFAM" id="SSF56672">
    <property type="entry name" value="DNA/RNA polymerases"/>
    <property type="match status" value="1"/>
</dbReference>
<dbReference type="Pfam" id="PF00078">
    <property type="entry name" value="RVT_1"/>
    <property type="match status" value="1"/>
</dbReference>
<proteinExistence type="predicted"/>
<sequence length="252" mass="28767">MASGRHRKNSIDEISFEGVKTSNLEEIRKGVAHFFPNHFQSVGWRRPSIAGLPLNKLSVEANASLEENFSKEVVLEGLSSCDGNKAPGLDGFNLKFIKDNWDVIEGDFMKFMEEFYWDGSIVKELNKMFISLIPKCPKSKSLKDYIPISLVGSLYKILAKVLANMMRKVIGSVIGETQMAFVRNREILDSFVVAEEIIDHWKKKKERGLMVKLDFEKAYDSLDHSFLDKMLKELGFCWKWSTVDSELSLLLS</sequence>
<accession>A0AAE0EBN4</accession>
<evidence type="ECO:0000259" key="1">
    <source>
        <dbReference type="Pfam" id="PF00078"/>
    </source>
</evidence>
<dbReference type="PANTHER" id="PTHR46890:SF49">
    <property type="entry name" value="RNA-DIRECTED DNA POLYMERASE"/>
    <property type="match status" value="1"/>
</dbReference>
<dbReference type="Proteomes" id="UP001281410">
    <property type="component" value="Unassembled WGS sequence"/>
</dbReference>
<dbReference type="InterPro" id="IPR052343">
    <property type="entry name" value="Retrotransposon-Effector_Assoc"/>
</dbReference>
<protein>
    <recommendedName>
        <fullName evidence="1">Reverse transcriptase domain-containing protein</fullName>
    </recommendedName>
</protein>
<organism evidence="2 3">
    <name type="scientific">Dipteronia sinensis</name>
    <dbReference type="NCBI Taxonomy" id="43782"/>
    <lineage>
        <taxon>Eukaryota</taxon>
        <taxon>Viridiplantae</taxon>
        <taxon>Streptophyta</taxon>
        <taxon>Embryophyta</taxon>
        <taxon>Tracheophyta</taxon>
        <taxon>Spermatophyta</taxon>
        <taxon>Magnoliopsida</taxon>
        <taxon>eudicotyledons</taxon>
        <taxon>Gunneridae</taxon>
        <taxon>Pentapetalae</taxon>
        <taxon>rosids</taxon>
        <taxon>malvids</taxon>
        <taxon>Sapindales</taxon>
        <taxon>Sapindaceae</taxon>
        <taxon>Hippocastanoideae</taxon>
        <taxon>Acereae</taxon>
        <taxon>Dipteronia</taxon>
    </lineage>
</organism>
<dbReference type="InterPro" id="IPR043502">
    <property type="entry name" value="DNA/RNA_pol_sf"/>
</dbReference>